<dbReference type="Gene3D" id="2.10.25.10">
    <property type="entry name" value="Laminin"/>
    <property type="match status" value="2"/>
</dbReference>
<evidence type="ECO:0000256" key="1">
    <source>
        <dbReference type="ARBA" id="ARBA00022729"/>
    </source>
</evidence>
<dbReference type="PROSITE" id="PS50026">
    <property type="entry name" value="EGF_3"/>
    <property type="match status" value="2"/>
</dbReference>
<keyword evidence="1 4" id="KW-0732">Signal</keyword>
<dbReference type="EMBL" id="VLTM01000033">
    <property type="protein sequence ID" value="KAA0161722.1"/>
    <property type="molecule type" value="Genomic_DNA"/>
</dbReference>
<dbReference type="Pfam" id="PF23106">
    <property type="entry name" value="EGF_Teneurin"/>
    <property type="match status" value="1"/>
</dbReference>
<evidence type="ECO:0000313" key="7">
    <source>
        <dbReference type="Proteomes" id="UP000325113"/>
    </source>
</evidence>
<keyword evidence="2 3" id="KW-1015">Disulfide bond</keyword>
<dbReference type="PRINTS" id="PR00011">
    <property type="entry name" value="EGFLAMININ"/>
</dbReference>
<evidence type="ECO:0000256" key="4">
    <source>
        <dbReference type="SAM" id="SignalP"/>
    </source>
</evidence>
<organism evidence="6 7">
    <name type="scientific">Cafeteria roenbergensis</name>
    <name type="common">Marine flagellate</name>
    <dbReference type="NCBI Taxonomy" id="33653"/>
    <lineage>
        <taxon>Eukaryota</taxon>
        <taxon>Sar</taxon>
        <taxon>Stramenopiles</taxon>
        <taxon>Bigyra</taxon>
        <taxon>Opalozoa</taxon>
        <taxon>Bicosoecida</taxon>
        <taxon>Cafeteriaceae</taxon>
        <taxon>Cafeteria</taxon>
    </lineage>
</organism>
<dbReference type="SMART" id="SM00181">
    <property type="entry name" value="EGF"/>
    <property type="match status" value="4"/>
</dbReference>
<comment type="caution">
    <text evidence="3">Lacks conserved residue(s) required for the propagation of feature annotation.</text>
</comment>
<dbReference type="PROSITE" id="PS01186">
    <property type="entry name" value="EGF_2"/>
    <property type="match status" value="3"/>
</dbReference>
<sequence>MRTALLVLAAVAGTAFGRCPNICSSNGRCGVDDTCRCFTGFTGPDCSERTCPEAESWAIDAADPHTHSECSNRGVCDRSTGRCECYDGFSGEACQRISCQNSCSGHGRCMMLQDLPHYNPGTTLSWDESAMAGCLCDGGYFGPDCSFRNCPFGDDPSTTCDQSSTLEQVQEVTFSVPLNLDAGSAATIRANVGFIGKEFSFRFETPQGFNFSTMGVVGAWGDKTTVDNSGVPLDPTTLTLASPLDAADQDTDAAQRIELALESLPNYAIRDVTVQHYSRSASGIAMTNKFRITFHHLGVGQNSYGAQKLLTCGIPGACAAPGCQPRVRQPYAVTIFEGVDGNTAAMSKVDTAWLETLEADSTLSTGTWVKIHSDSVLSCPHAATSCGGGLHEKMYGGMNIVYEDATKEVYIRAFGSGDIESPLLNSDAGNGGKVLEIIGGTWPQRPSIARRDVAANKYKLAGILSSSNAAKFDISHIVPNSYLEFEPSIIGGTVDLTAIVLFQPVQCSVADVTQNGSPMSNPDVESLECSGRGECDRGTGKCECYEGYAGVECGVVSTIV</sequence>
<proteinExistence type="predicted"/>
<reference evidence="6 7" key="1">
    <citation type="submission" date="2019-07" db="EMBL/GenBank/DDBJ databases">
        <title>Genomes of Cafeteria roenbergensis.</title>
        <authorList>
            <person name="Fischer M.G."/>
            <person name="Hackl T."/>
            <person name="Roman M."/>
        </authorList>
    </citation>
    <scope>NUCLEOTIDE SEQUENCE [LARGE SCALE GENOMIC DNA]</scope>
    <source>
        <strain evidence="6 7">Cflag</strain>
    </source>
</reference>
<dbReference type="InterPro" id="IPR050969">
    <property type="entry name" value="Dev_Signal_Modulators"/>
</dbReference>
<protein>
    <recommendedName>
        <fullName evidence="5">EGF-like domain-containing protein</fullName>
    </recommendedName>
</protein>
<feature type="disulfide bond" evidence="3">
    <location>
        <begin position="85"/>
        <end position="94"/>
    </location>
</feature>
<feature type="disulfide bond" evidence="3">
    <location>
        <begin position="37"/>
        <end position="46"/>
    </location>
</feature>
<evidence type="ECO:0000313" key="6">
    <source>
        <dbReference type="EMBL" id="KAA0161722.1"/>
    </source>
</evidence>
<feature type="signal peptide" evidence="4">
    <location>
        <begin position="1"/>
        <end position="17"/>
    </location>
</feature>
<accession>A0A5A8D876</accession>
<dbReference type="InterPro" id="IPR000742">
    <property type="entry name" value="EGF"/>
</dbReference>
<evidence type="ECO:0000256" key="3">
    <source>
        <dbReference type="PROSITE-ProRule" id="PRU00076"/>
    </source>
</evidence>
<dbReference type="PANTHER" id="PTHR14949">
    <property type="entry name" value="EGF-LIKE-DOMAIN, MULTIPLE 7, 8"/>
    <property type="match status" value="1"/>
</dbReference>
<dbReference type="AlphaFoldDB" id="A0A5A8D876"/>
<feature type="chain" id="PRO_5022914374" description="EGF-like domain-containing protein" evidence="4">
    <location>
        <begin position="18"/>
        <end position="560"/>
    </location>
</feature>
<dbReference type="PROSITE" id="PS00022">
    <property type="entry name" value="EGF_1"/>
    <property type="match status" value="3"/>
</dbReference>
<gene>
    <name evidence="6" type="ORF">FNF31_03665</name>
</gene>
<dbReference type="Proteomes" id="UP000325113">
    <property type="component" value="Unassembled WGS sequence"/>
</dbReference>
<dbReference type="PANTHER" id="PTHR14949:SF56">
    <property type="entry name" value="EGF-LIKE-DOMAIN, MULTIPLE 7"/>
    <property type="match status" value="1"/>
</dbReference>
<evidence type="ECO:0000259" key="5">
    <source>
        <dbReference type="PROSITE" id="PS50026"/>
    </source>
</evidence>
<dbReference type="InterPro" id="IPR013111">
    <property type="entry name" value="EGF_extracell"/>
</dbReference>
<name>A0A5A8D876_CAFRO</name>
<evidence type="ECO:0000256" key="2">
    <source>
        <dbReference type="ARBA" id="ARBA00023157"/>
    </source>
</evidence>
<dbReference type="Gene3D" id="2.60.120.260">
    <property type="entry name" value="Galactose-binding domain-like"/>
    <property type="match status" value="1"/>
</dbReference>
<comment type="caution">
    <text evidence="6">The sequence shown here is derived from an EMBL/GenBank/DDBJ whole genome shotgun (WGS) entry which is preliminary data.</text>
</comment>
<feature type="domain" description="EGF-like" evidence="5">
    <location>
        <begin position="61"/>
        <end position="95"/>
    </location>
</feature>
<dbReference type="Pfam" id="PF07974">
    <property type="entry name" value="EGF_2"/>
    <property type="match status" value="2"/>
</dbReference>
<feature type="domain" description="EGF-like" evidence="5">
    <location>
        <begin position="15"/>
        <end position="47"/>
    </location>
</feature>
<feature type="disulfide bond" evidence="3">
    <location>
        <begin position="19"/>
        <end position="29"/>
    </location>
</feature>
<keyword evidence="3" id="KW-0245">EGF-like domain</keyword>